<dbReference type="Proteomes" id="UP000431264">
    <property type="component" value="Unassembled WGS sequence"/>
</dbReference>
<evidence type="ECO:0000313" key="2">
    <source>
        <dbReference type="EMBL" id="MVO08206.1"/>
    </source>
</evidence>
<dbReference type="SUPFAM" id="SSF54593">
    <property type="entry name" value="Glyoxalase/Bleomycin resistance protein/Dihydroxybiphenyl dioxygenase"/>
    <property type="match status" value="2"/>
</dbReference>
<sequence length="283" mass="32549">MKTQKITPFLWFDTNANEAASFYTSVFPNSKIQSNNPLVTTFHLNNLECNALNGGPLFIFTNAISFFIKSNDTDEIDTIWNALKEKGTILMDLGEYPWSKKYGWVNDKYGLSWQLFLDGDPLQIVPTFLFVDTKFGLAEEAITFYTSLFSNSEINFISKFDANNPNAAGKVEFAEFTLANQKFIAMESPMEHHFDFNEAFSFVVNCTNQEEVNYYWTVFLQNGGQESQCGWLKDKFGISWQIIPEMLPQFMNDKNPKKVAQVTQAMLQMKKIDCEKLQQAYNK</sequence>
<protein>
    <submittedName>
        <fullName evidence="2">VOC family protein</fullName>
    </submittedName>
</protein>
<proteinExistence type="predicted"/>
<dbReference type="Gene3D" id="3.30.720.110">
    <property type="match status" value="1"/>
</dbReference>
<evidence type="ECO:0000259" key="1">
    <source>
        <dbReference type="Pfam" id="PF06983"/>
    </source>
</evidence>
<dbReference type="OrthoDB" id="9806473at2"/>
<feature type="domain" description="PhnB-like" evidence="1">
    <location>
        <begin position="4"/>
        <end position="115"/>
    </location>
</feature>
<dbReference type="Pfam" id="PF06983">
    <property type="entry name" value="3-dmu-9_3-mt"/>
    <property type="match status" value="2"/>
</dbReference>
<dbReference type="EMBL" id="WQLW01000002">
    <property type="protein sequence ID" value="MVO08206.1"/>
    <property type="molecule type" value="Genomic_DNA"/>
</dbReference>
<comment type="caution">
    <text evidence="2">The sequence shown here is derived from an EMBL/GenBank/DDBJ whole genome shotgun (WGS) entry which is preliminary data.</text>
</comment>
<reference evidence="3" key="1">
    <citation type="submission" date="2019-05" db="EMBL/GenBank/DDBJ databases">
        <title>Flavobacterium profundi sp. nov., isolated from a deep-sea seamount.</title>
        <authorList>
            <person name="Zhang D.-C."/>
        </authorList>
    </citation>
    <scope>NUCLEOTIDE SEQUENCE [LARGE SCALE GENOMIC DNA]</scope>
    <source>
        <strain evidence="3">TP390</strain>
    </source>
</reference>
<dbReference type="AlphaFoldDB" id="A0A6I4IRP0"/>
<feature type="domain" description="PhnB-like" evidence="1">
    <location>
        <begin position="124"/>
        <end position="243"/>
    </location>
</feature>
<organism evidence="2 3">
    <name type="scientific">Flavobacterium profundi</name>
    <dbReference type="NCBI Taxonomy" id="1774945"/>
    <lineage>
        <taxon>Bacteria</taxon>
        <taxon>Pseudomonadati</taxon>
        <taxon>Bacteroidota</taxon>
        <taxon>Flavobacteriia</taxon>
        <taxon>Flavobacteriales</taxon>
        <taxon>Flavobacteriaceae</taxon>
        <taxon>Flavobacterium</taxon>
    </lineage>
</organism>
<accession>A0A6I4IRP0</accession>
<dbReference type="Gene3D" id="3.30.720.100">
    <property type="match status" value="1"/>
</dbReference>
<gene>
    <name evidence="2" type="ORF">GOQ30_03385</name>
</gene>
<dbReference type="CDD" id="cd06588">
    <property type="entry name" value="PhnB_like"/>
    <property type="match status" value="2"/>
</dbReference>
<dbReference type="InterPro" id="IPR029068">
    <property type="entry name" value="Glyas_Bleomycin-R_OHBP_Dase"/>
</dbReference>
<keyword evidence="3" id="KW-1185">Reference proteome</keyword>
<dbReference type="Gene3D" id="3.10.180.10">
    <property type="entry name" value="2,3-Dihydroxybiphenyl 1,2-Dioxygenase, domain 1"/>
    <property type="match status" value="1"/>
</dbReference>
<name>A0A6I4IRP0_9FLAO</name>
<dbReference type="PANTHER" id="PTHR33990">
    <property type="entry name" value="PROTEIN YJDN-RELATED"/>
    <property type="match status" value="1"/>
</dbReference>
<dbReference type="RefSeq" id="WP_140996603.1">
    <property type="nucleotide sequence ID" value="NZ_VDCZ01000002.1"/>
</dbReference>
<evidence type="ECO:0000313" key="3">
    <source>
        <dbReference type="Proteomes" id="UP000431264"/>
    </source>
</evidence>
<dbReference type="InterPro" id="IPR028973">
    <property type="entry name" value="PhnB-like"/>
</dbReference>